<sequence>MADGIEIEGMEEFTEMLENMTIDEADETKVVRKGIEVVAKQVESNTPVLTGKLKKIKKSVKKEGFATVGTVKLGAWWDLFQEFGTSQQKYHVGFFDRAVKGSENEAIEVVAKELLDKAK</sequence>
<name>A7GEE2_CLOBL</name>
<evidence type="ECO:0000313" key="2">
    <source>
        <dbReference type="Proteomes" id="UP000002410"/>
    </source>
</evidence>
<dbReference type="EMBL" id="CP000728">
    <property type="protein sequence ID" value="ABS39777.1"/>
    <property type="molecule type" value="Genomic_DNA"/>
</dbReference>
<dbReference type="HOGENOM" id="CLU_2057255_0_0_9"/>
<dbReference type="AlphaFoldDB" id="A7GEE2"/>
<dbReference type="InterPro" id="IPR010064">
    <property type="entry name" value="HK97-gp10_tail"/>
</dbReference>
<dbReference type="RefSeq" id="WP_012099870.1">
    <property type="nucleotide sequence ID" value="NC_009699.1"/>
</dbReference>
<protein>
    <submittedName>
        <fullName evidence="1">Phage protein, HK97 gp10 family</fullName>
    </submittedName>
</protein>
<dbReference type="Proteomes" id="UP000002410">
    <property type="component" value="Chromosome"/>
</dbReference>
<reference evidence="2" key="1">
    <citation type="submission" date="2007-06" db="EMBL/GenBank/DDBJ databases">
        <authorList>
            <person name="Brinkac L.M."/>
            <person name="Daugherty S."/>
            <person name="Dodson R.J."/>
            <person name="Madupu R."/>
            <person name="Brown J.L."/>
            <person name="Bruce D."/>
            <person name="Detter C."/>
            <person name="Munk C."/>
            <person name="Smith L.A."/>
            <person name="Smith T.J."/>
            <person name="White O."/>
            <person name="Brettin T.S."/>
        </authorList>
    </citation>
    <scope>NUCLEOTIDE SEQUENCE [LARGE SCALE GENOMIC DNA]</scope>
    <source>
        <strain evidence="2">Langeland / NCTC 10281 / Type F</strain>
    </source>
</reference>
<proteinExistence type="predicted"/>
<dbReference type="NCBIfam" id="TIGR01725">
    <property type="entry name" value="phge_HK97_gp10"/>
    <property type="match status" value="1"/>
</dbReference>
<dbReference type="KEGG" id="cbf:CLI_1894"/>
<organism evidence="1 2">
    <name type="scientific">Clostridium botulinum (strain Langeland / NCTC 10281 / Type F)</name>
    <dbReference type="NCBI Taxonomy" id="441772"/>
    <lineage>
        <taxon>Bacteria</taxon>
        <taxon>Bacillati</taxon>
        <taxon>Bacillota</taxon>
        <taxon>Clostridia</taxon>
        <taxon>Eubacteriales</taxon>
        <taxon>Clostridiaceae</taxon>
        <taxon>Clostridium</taxon>
    </lineage>
</organism>
<gene>
    <name evidence="1" type="ordered locus">CLI_1894</name>
</gene>
<evidence type="ECO:0000313" key="1">
    <source>
        <dbReference type="EMBL" id="ABS39777.1"/>
    </source>
</evidence>
<accession>A7GEE2</accession>